<dbReference type="Proteomes" id="UP000322362">
    <property type="component" value="Unassembled WGS sequence"/>
</dbReference>
<keyword evidence="3" id="KW-1015">Disulfide bond</keyword>
<dbReference type="InterPro" id="IPR036249">
    <property type="entry name" value="Thioredoxin-like_sf"/>
</dbReference>
<dbReference type="EMBL" id="VTAV01000015">
    <property type="protein sequence ID" value="TYR33624.1"/>
    <property type="molecule type" value="Genomic_DNA"/>
</dbReference>
<organism evidence="7 8">
    <name type="scientific">Sphingobacterium phlebotomi</name>
    <dbReference type="NCBI Taxonomy" id="2605433"/>
    <lineage>
        <taxon>Bacteria</taxon>
        <taxon>Pseudomonadati</taxon>
        <taxon>Bacteroidota</taxon>
        <taxon>Sphingobacteriia</taxon>
        <taxon>Sphingobacteriales</taxon>
        <taxon>Sphingobacteriaceae</taxon>
        <taxon>Sphingobacterium</taxon>
    </lineage>
</organism>
<dbReference type="PANTHER" id="PTHR42852:SF6">
    <property type="entry name" value="THIOL:DISULFIDE INTERCHANGE PROTEIN DSBE"/>
    <property type="match status" value="1"/>
</dbReference>
<dbReference type="PROSITE" id="PS51352">
    <property type="entry name" value="THIOREDOXIN_2"/>
    <property type="match status" value="1"/>
</dbReference>
<evidence type="ECO:0000256" key="5">
    <source>
        <dbReference type="SAM" id="Coils"/>
    </source>
</evidence>
<feature type="domain" description="Thioredoxin" evidence="6">
    <location>
        <begin position="258"/>
        <end position="409"/>
    </location>
</feature>
<dbReference type="SUPFAM" id="SSF52833">
    <property type="entry name" value="Thioredoxin-like"/>
    <property type="match status" value="1"/>
</dbReference>
<sequence length="420" mass="47833">MKKSKIKSVFMKKNVMLILPFILILVTAKAQQKFQLKGEIENADVPYIYISYNDAQGTRLTDSARIEKNKFTFHGTISEPIMANLYLYKGPMTSDNANLTSIYLEPKNLTVKLEKDKFGDAIVKGSKTQNDWTKLHADKAPIRSEMEAVSKEYSRLFDQYKAAEKELKALEEKVKTLQEASYDYRENFTPFNNRMKQIDLDFIKKNPDSFISPYLLRFMIAGSKLNELEELYGGLSDQVKNSGYGKEIAKEIKEIKGGSPGSKAFEFSSTDINGNPLALTDFSGKYVLLDFWASWCVPCRKGNPHLISLYNKYSSKGFEIIGVSDDDRNPDAWHKAVEQDQIHIWKHVLRGLKHENGKFDRSNSISDQFGISTLPTKILVDPNGIIIGRYGGDGEDDIAMDKKLKEIFESQIHKKDEQQN</sequence>
<evidence type="ECO:0000256" key="4">
    <source>
        <dbReference type="ARBA" id="ARBA00023284"/>
    </source>
</evidence>
<evidence type="ECO:0000313" key="7">
    <source>
        <dbReference type="EMBL" id="TYR33624.1"/>
    </source>
</evidence>
<evidence type="ECO:0000313" key="8">
    <source>
        <dbReference type="Proteomes" id="UP000322362"/>
    </source>
</evidence>
<dbReference type="InterPro" id="IPR025380">
    <property type="entry name" value="DUF4369"/>
</dbReference>
<name>A0A5D4GZL4_9SPHI</name>
<keyword evidence="4" id="KW-0676">Redox-active center</keyword>
<dbReference type="PROSITE" id="PS00194">
    <property type="entry name" value="THIOREDOXIN_1"/>
    <property type="match status" value="1"/>
</dbReference>
<dbReference type="Gene3D" id="3.40.30.10">
    <property type="entry name" value="Glutaredoxin"/>
    <property type="match status" value="1"/>
</dbReference>
<dbReference type="InterPro" id="IPR050553">
    <property type="entry name" value="Thioredoxin_ResA/DsbE_sf"/>
</dbReference>
<evidence type="ECO:0000259" key="6">
    <source>
        <dbReference type="PROSITE" id="PS51352"/>
    </source>
</evidence>
<dbReference type="InterPro" id="IPR017937">
    <property type="entry name" value="Thioredoxin_CS"/>
</dbReference>
<accession>A0A5D4GZL4</accession>
<keyword evidence="5" id="KW-0175">Coiled coil</keyword>
<reference evidence="7 8" key="1">
    <citation type="submission" date="2019-08" db="EMBL/GenBank/DDBJ databases">
        <title>Phlebobacter frassis gen. nov. sp. nov., a new member of family Sphingobacteriaceae isolated from sand fly rearing media.</title>
        <authorList>
            <person name="Kakumanu M.L."/>
            <person name="Marayati B.F."/>
            <person name="Wada-Katsumata A."/>
            <person name="Wasserberg G."/>
            <person name="Schal C."/>
            <person name="Apperson C.S."/>
            <person name="Ponnusamy L."/>
        </authorList>
    </citation>
    <scope>NUCLEOTIDE SEQUENCE [LARGE SCALE GENOMIC DNA]</scope>
    <source>
        <strain evidence="7 8">SSI9</strain>
    </source>
</reference>
<keyword evidence="8" id="KW-1185">Reference proteome</keyword>
<dbReference type="AlphaFoldDB" id="A0A5D4GZL4"/>
<dbReference type="Pfam" id="PF14289">
    <property type="entry name" value="DUF4369"/>
    <property type="match status" value="1"/>
</dbReference>
<dbReference type="GO" id="GO:0030313">
    <property type="term" value="C:cell envelope"/>
    <property type="evidence" value="ECO:0007669"/>
    <property type="project" value="UniProtKB-SubCell"/>
</dbReference>
<protein>
    <submittedName>
        <fullName evidence="7">AhpC/TSA family protein</fullName>
    </submittedName>
</protein>
<comment type="subcellular location">
    <subcellularLocation>
        <location evidence="1">Cell envelope</location>
    </subcellularLocation>
</comment>
<dbReference type="CDD" id="cd02966">
    <property type="entry name" value="TlpA_like_family"/>
    <property type="match status" value="1"/>
</dbReference>
<evidence type="ECO:0000256" key="1">
    <source>
        <dbReference type="ARBA" id="ARBA00004196"/>
    </source>
</evidence>
<dbReference type="PANTHER" id="PTHR42852">
    <property type="entry name" value="THIOL:DISULFIDE INTERCHANGE PROTEIN DSBE"/>
    <property type="match status" value="1"/>
</dbReference>
<dbReference type="InterPro" id="IPR013766">
    <property type="entry name" value="Thioredoxin_domain"/>
</dbReference>
<evidence type="ECO:0000256" key="3">
    <source>
        <dbReference type="ARBA" id="ARBA00023157"/>
    </source>
</evidence>
<feature type="coiled-coil region" evidence="5">
    <location>
        <begin position="146"/>
        <end position="187"/>
    </location>
</feature>
<proteinExistence type="predicted"/>
<gene>
    <name evidence="7" type="ORF">FXV77_17310</name>
</gene>
<comment type="caution">
    <text evidence="7">The sequence shown here is derived from an EMBL/GenBank/DDBJ whole genome shotgun (WGS) entry which is preliminary data.</text>
</comment>
<dbReference type="GO" id="GO:0017004">
    <property type="term" value="P:cytochrome complex assembly"/>
    <property type="evidence" value="ECO:0007669"/>
    <property type="project" value="UniProtKB-KW"/>
</dbReference>
<evidence type="ECO:0000256" key="2">
    <source>
        <dbReference type="ARBA" id="ARBA00022748"/>
    </source>
</evidence>
<dbReference type="Pfam" id="PF00578">
    <property type="entry name" value="AhpC-TSA"/>
    <property type="match status" value="1"/>
</dbReference>
<dbReference type="InterPro" id="IPR000866">
    <property type="entry name" value="AhpC/TSA"/>
</dbReference>
<keyword evidence="2" id="KW-0201">Cytochrome c-type biogenesis</keyword>